<dbReference type="CDD" id="cd04486">
    <property type="entry name" value="YhcR_OBF_like"/>
    <property type="match status" value="1"/>
</dbReference>
<feature type="compositionally biased region" description="Gly residues" evidence="1">
    <location>
        <begin position="61"/>
        <end position="118"/>
    </location>
</feature>
<evidence type="ECO:0000313" key="3">
    <source>
        <dbReference type="EMBL" id="GLS24396.1"/>
    </source>
</evidence>
<protein>
    <recommendedName>
        <fullName evidence="5">Endonuclease</fullName>
    </recommendedName>
</protein>
<dbReference type="PANTHER" id="PTHR42834:SF1">
    <property type="entry name" value="ENDONUCLEASE_EXONUCLEASE_PHOSPHATASE FAMILY PROTEIN (AFU_ORTHOLOGUE AFUA_3G09210)"/>
    <property type="match status" value="1"/>
</dbReference>
<proteinExistence type="predicted"/>
<dbReference type="Gene3D" id="3.60.10.10">
    <property type="entry name" value="Endonuclease/exonuclease/phosphatase"/>
    <property type="match status" value="1"/>
</dbReference>
<feature type="compositionally biased region" description="Low complexity" evidence="1">
    <location>
        <begin position="48"/>
        <end position="60"/>
    </location>
</feature>
<keyword evidence="4" id="KW-1185">Reference proteome</keyword>
<dbReference type="PROSITE" id="PS51257">
    <property type="entry name" value="PROKAR_LIPOPROTEIN"/>
    <property type="match status" value="1"/>
</dbReference>
<feature type="signal peptide" evidence="2">
    <location>
        <begin position="1"/>
        <end position="32"/>
    </location>
</feature>
<sequence length="908" mass="95889">MPYRTLFEKPIPMGLSKLTTALLMGLALTACSGDNDSNSDAPPTEIPDNGGNTGSDTSGGDTSGGDTSGGDTSGGDTNGGDTSGGDTSGGDTSGGDTSGGDTSGGDTSGGDTSGGDTSGGDTTDTGPCGNKEGVTLISAVQGIGNEGSAIGTTVSVEGIVTGLTSSGFFIQEETADYDEDANTSEGIFVYTDGMFEFTNAAQITKGEVYRVEGSVSEFHDNTQITITDATSCGTSEPFPTAVVIPMPFEGVLELESIEGMYATVENALITDVYNLTRFGELTLGNEIRKTPSDTAIPLSDEYTAQETSNEQNILYIEDNSGDQNVDGLSFFDNFGYDNSIRIGDRITTSGPVNYSFGAYRINASDPTLTTLTSQTVPSSVDLTTGQIRIASFNVLNYFNGQVVGGGDLTELTSVVANGGFENWTGGVIDSWTTIDSGINITQVTDVVYAETSAASIEVTTGSQSSTDMRQSVEVTAGTNYRFSVRVQHTEGNMRARFFVDGYSNVYSDPTIIGQWQEYTFDYEATTTGPIDVGFRFYDQSGFDGNEVVYLDAFTAFDLDSATSYEISFADNGRGIDSQEGFELQEARIVQALADINADVVGLLELENDGFGEFSAIQSLVNALNAELTIRNETQLYSFVDPGVEQIGTDAITVGTIYKADVLALTYSDIIDIPDQVVSGQVEGQMRDSLVATFSFGGGSDSITVVTNHFKSKGSGCWEDENTPSAQDEAQGSCNAFRVSGSLAVADALDGAPDIASKIFLLGDLNAYSKEDPIAVLTDYDPLMYSYSILPAQGTPQYDTYVDATSGESLITAGKGYVLLAEDLDPGSYSYIFGGAVGSLDHILASPEAASSVVDMFHWNINSHEPSGFRANSLYSFYTSLYHLENYYGTDVRASSDHDPVVISVDLVQ</sequence>
<dbReference type="Proteomes" id="UP001156870">
    <property type="component" value="Unassembled WGS sequence"/>
</dbReference>
<dbReference type="InterPro" id="IPR008979">
    <property type="entry name" value="Galactose-bd-like_sf"/>
</dbReference>
<dbReference type="SUPFAM" id="SSF49785">
    <property type="entry name" value="Galactose-binding domain-like"/>
    <property type="match status" value="1"/>
</dbReference>
<evidence type="ECO:0000313" key="4">
    <source>
        <dbReference type="Proteomes" id="UP001156870"/>
    </source>
</evidence>
<dbReference type="RefSeq" id="WP_232594896.1">
    <property type="nucleotide sequence ID" value="NZ_BSPD01000002.1"/>
</dbReference>
<reference evidence="3 4" key="1">
    <citation type="journal article" date="2014" name="Int. J. Syst. Evol. Microbiol.">
        <title>Complete genome sequence of Corynebacterium casei LMG S-19264T (=DSM 44701T), isolated from a smear-ripened cheese.</title>
        <authorList>
            <consortium name="US DOE Joint Genome Institute (JGI-PGF)"/>
            <person name="Walter F."/>
            <person name="Albersmeier A."/>
            <person name="Kalinowski J."/>
            <person name="Ruckert C."/>
        </authorList>
    </citation>
    <scope>NUCLEOTIDE SEQUENCE [LARGE SCALE GENOMIC DNA]</scope>
    <source>
        <strain evidence="3 4">NBRC 110095</strain>
    </source>
</reference>
<dbReference type="EMBL" id="BSPD01000002">
    <property type="protein sequence ID" value="GLS24396.1"/>
    <property type="molecule type" value="Genomic_DNA"/>
</dbReference>
<organism evidence="3 4">
    <name type="scientific">Marinibactrum halimedae</name>
    <dbReference type="NCBI Taxonomy" id="1444977"/>
    <lineage>
        <taxon>Bacteria</taxon>
        <taxon>Pseudomonadati</taxon>
        <taxon>Pseudomonadota</taxon>
        <taxon>Gammaproteobacteria</taxon>
        <taxon>Cellvibrionales</taxon>
        <taxon>Cellvibrionaceae</taxon>
        <taxon>Marinibactrum</taxon>
    </lineage>
</organism>
<feature type="chain" id="PRO_5041398987" description="Endonuclease" evidence="2">
    <location>
        <begin position="33"/>
        <end position="908"/>
    </location>
</feature>
<evidence type="ECO:0000256" key="1">
    <source>
        <dbReference type="SAM" id="MobiDB-lite"/>
    </source>
</evidence>
<gene>
    <name evidence="3" type="ORF">GCM10007877_01070</name>
</gene>
<dbReference type="Gene3D" id="2.60.120.260">
    <property type="entry name" value="Galactose-binding domain-like"/>
    <property type="match status" value="1"/>
</dbReference>
<dbReference type="PANTHER" id="PTHR42834">
    <property type="entry name" value="ENDONUCLEASE/EXONUCLEASE/PHOSPHATASE FAMILY PROTEIN (AFU_ORTHOLOGUE AFUA_3G09210)"/>
    <property type="match status" value="1"/>
</dbReference>
<evidence type="ECO:0000256" key="2">
    <source>
        <dbReference type="SAM" id="SignalP"/>
    </source>
</evidence>
<accession>A0AA37WM05</accession>
<dbReference type="AlphaFoldDB" id="A0AA37WM05"/>
<comment type="caution">
    <text evidence="3">The sequence shown here is derived from an EMBL/GenBank/DDBJ whole genome shotgun (WGS) entry which is preliminary data.</text>
</comment>
<feature type="region of interest" description="Disordered" evidence="1">
    <location>
        <begin position="34"/>
        <end position="130"/>
    </location>
</feature>
<evidence type="ECO:0008006" key="5">
    <source>
        <dbReference type="Google" id="ProtNLM"/>
    </source>
</evidence>
<keyword evidence="2" id="KW-0732">Signal</keyword>
<dbReference type="InterPro" id="IPR036691">
    <property type="entry name" value="Endo/exonu/phosph_ase_sf"/>
</dbReference>
<dbReference type="SUPFAM" id="SSF56219">
    <property type="entry name" value="DNase I-like"/>
    <property type="match status" value="1"/>
</dbReference>
<name>A0AA37WM05_9GAMM</name>